<proteinExistence type="predicted"/>
<dbReference type="AlphaFoldDB" id="A0A9X3EWR6"/>
<feature type="compositionally biased region" description="Low complexity" evidence="1">
    <location>
        <begin position="30"/>
        <end position="43"/>
    </location>
</feature>
<evidence type="ECO:0000256" key="2">
    <source>
        <dbReference type="SAM" id="SignalP"/>
    </source>
</evidence>
<evidence type="ECO:0008006" key="5">
    <source>
        <dbReference type="Google" id="ProtNLM"/>
    </source>
</evidence>
<accession>A0A9X3EWR6</accession>
<protein>
    <recommendedName>
        <fullName evidence="5">Lipoprotein</fullName>
    </recommendedName>
</protein>
<gene>
    <name evidence="3" type="ORF">OV079_35370</name>
</gene>
<feature type="compositionally biased region" description="Low complexity" evidence="1">
    <location>
        <begin position="51"/>
        <end position="81"/>
    </location>
</feature>
<dbReference type="RefSeq" id="WP_267773840.1">
    <property type="nucleotide sequence ID" value="NZ_JAPNKE010000002.1"/>
</dbReference>
<evidence type="ECO:0000256" key="1">
    <source>
        <dbReference type="SAM" id="MobiDB-lite"/>
    </source>
</evidence>
<feature type="region of interest" description="Disordered" evidence="1">
    <location>
        <begin position="27"/>
        <end position="94"/>
    </location>
</feature>
<dbReference type="Proteomes" id="UP001150924">
    <property type="component" value="Unassembled WGS sequence"/>
</dbReference>
<keyword evidence="2" id="KW-0732">Signal</keyword>
<organism evidence="3 4">
    <name type="scientific">Nannocystis pusilla</name>
    <dbReference type="NCBI Taxonomy" id="889268"/>
    <lineage>
        <taxon>Bacteria</taxon>
        <taxon>Pseudomonadati</taxon>
        <taxon>Myxococcota</taxon>
        <taxon>Polyangia</taxon>
        <taxon>Nannocystales</taxon>
        <taxon>Nannocystaceae</taxon>
        <taxon>Nannocystis</taxon>
    </lineage>
</organism>
<feature type="signal peptide" evidence="2">
    <location>
        <begin position="1"/>
        <end position="22"/>
    </location>
</feature>
<name>A0A9X3EWR6_9BACT</name>
<dbReference type="EMBL" id="JAPNKE010000002">
    <property type="protein sequence ID" value="MCY1010755.1"/>
    <property type="molecule type" value="Genomic_DNA"/>
</dbReference>
<evidence type="ECO:0000313" key="3">
    <source>
        <dbReference type="EMBL" id="MCY1010755.1"/>
    </source>
</evidence>
<evidence type="ECO:0000313" key="4">
    <source>
        <dbReference type="Proteomes" id="UP001150924"/>
    </source>
</evidence>
<feature type="chain" id="PRO_5040995206" description="Lipoprotein" evidence="2">
    <location>
        <begin position="23"/>
        <end position="305"/>
    </location>
</feature>
<keyword evidence="4" id="KW-1185">Reference proteome</keyword>
<comment type="caution">
    <text evidence="3">The sequence shown here is derived from an EMBL/GenBank/DDBJ whole genome shotgun (WGS) entry which is preliminary data.</text>
</comment>
<reference evidence="3" key="1">
    <citation type="submission" date="2022-11" db="EMBL/GenBank/DDBJ databases">
        <title>Minimal conservation of predation-associated metabolite biosynthetic gene clusters underscores biosynthetic potential of Myxococcota including descriptions for ten novel species: Archangium lansinium sp. nov., Myxococcus landrumus sp. nov., Nannocystis bai.</title>
        <authorList>
            <person name="Ahearne A."/>
            <person name="Stevens C."/>
            <person name="Phillips K."/>
        </authorList>
    </citation>
    <scope>NUCLEOTIDE SEQUENCE</scope>
    <source>
        <strain evidence="3">Na p29</strain>
    </source>
</reference>
<sequence length="305" mass="31988">MLSRTLLPLHALVLVSAILAPACKPEEGAATDTDATDSAATDTDATDTDATDTAATQPTTSATDTAATDTAATDTDSTATDTDTDTGGEACVPRDPVVTAEVGIDFGAWPVMDGEPETIQVAAACIVQTATNVEGKVEVALLCSQGDLLDVAVTLFVTAPADFAIDIQDGQTVALDAYWQGEGHHIGEGEWFVLKAALTDEVLLAGVAHDSNFGVNEVFGALTVDTVEGMCPLPCGNECFDTLDPERIAFRFVHDEGPSIELVDGTRGEFLAQGRKFDAVVSTAEKYYCLNCWSWYVWVIGSVPA</sequence>